<dbReference type="InterPro" id="IPR033116">
    <property type="entry name" value="TRYPSIN_SER"/>
</dbReference>
<dbReference type="InterPro" id="IPR043504">
    <property type="entry name" value="Peptidase_S1_PA_chymotrypsin"/>
</dbReference>
<dbReference type="InterPro" id="IPR018114">
    <property type="entry name" value="TRYPSIN_HIS"/>
</dbReference>
<dbReference type="Pfam" id="PF00089">
    <property type="entry name" value="Trypsin"/>
    <property type="match status" value="1"/>
</dbReference>
<dbReference type="AlphaFoldDB" id="A0A6B9L943"/>
<dbReference type="SMART" id="SM00020">
    <property type="entry name" value="Tryp_SPc"/>
    <property type="match status" value="1"/>
</dbReference>
<accession>A0A6B9L943</accession>
<comment type="subcellular location">
    <subcellularLocation>
        <location evidence="1">Secreted</location>
    </subcellularLocation>
</comment>
<keyword evidence="3 7" id="KW-0645">Protease</keyword>
<dbReference type="CDD" id="cd00190">
    <property type="entry name" value="Tryp_SPc"/>
    <property type="match status" value="1"/>
</dbReference>
<feature type="domain" description="Peptidase S1" evidence="9">
    <location>
        <begin position="53"/>
        <end position="288"/>
    </location>
</feature>
<evidence type="ECO:0000256" key="4">
    <source>
        <dbReference type="ARBA" id="ARBA00022801"/>
    </source>
</evidence>
<evidence type="ECO:0000256" key="2">
    <source>
        <dbReference type="ARBA" id="ARBA00022525"/>
    </source>
</evidence>
<reference evidence="10" key="1">
    <citation type="journal article" date="2019" name="Toxins">
        <title>Missiles of mass disruption: composition and glandular origin of venom used as a projectile defensive weapon by the assassin bug Platymeris rhadamanthus.</title>
        <authorList>
            <person name="Walker A.A."/>
            <person name="Robinson S.D."/>
            <person name="Undheim E.A.B."/>
            <person name="Jin J."/>
            <person name="Han X."/>
            <person name="Fry B.G."/>
            <person name="Vetter I."/>
            <person name="King G.F."/>
        </authorList>
    </citation>
    <scope>NUCLEOTIDE SEQUENCE</scope>
    <source>
        <tissue evidence="10">Venom glands</tissue>
    </source>
</reference>
<keyword evidence="4 7" id="KW-0378">Hydrolase</keyword>
<evidence type="ECO:0000256" key="6">
    <source>
        <dbReference type="ARBA" id="ARBA00023157"/>
    </source>
</evidence>
<evidence type="ECO:0000256" key="3">
    <source>
        <dbReference type="ARBA" id="ARBA00022670"/>
    </source>
</evidence>
<dbReference type="GO" id="GO:0005576">
    <property type="term" value="C:extracellular region"/>
    <property type="evidence" value="ECO:0007669"/>
    <property type="project" value="UniProtKB-SubCell"/>
</dbReference>
<evidence type="ECO:0000313" key="10">
    <source>
        <dbReference type="EMBL" id="QHB21573.1"/>
    </source>
</evidence>
<keyword evidence="5 7" id="KW-0720">Serine protease</keyword>
<evidence type="ECO:0000259" key="9">
    <source>
        <dbReference type="PROSITE" id="PS50240"/>
    </source>
</evidence>
<keyword evidence="8" id="KW-0732">Signal</keyword>
<dbReference type="InterPro" id="IPR009003">
    <property type="entry name" value="Peptidase_S1_PA"/>
</dbReference>
<dbReference type="PROSITE" id="PS50240">
    <property type="entry name" value="TRYPSIN_DOM"/>
    <property type="match status" value="1"/>
</dbReference>
<dbReference type="InterPro" id="IPR001314">
    <property type="entry name" value="Peptidase_S1A"/>
</dbReference>
<evidence type="ECO:0000256" key="1">
    <source>
        <dbReference type="ARBA" id="ARBA00004613"/>
    </source>
</evidence>
<evidence type="ECO:0000256" key="5">
    <source>
        <dbReference type="ARBA" id="ARBA00022825"/>
    </source>
</evidence>
<keyword evidence="6" id="KW-1015">Disulfide bond</keyword>
<sequence>MKYVLILHFLAIYSVILRKSSAEEEDSSEYGVTPGAKKTSCPCGHLNKNQARIVGGDEAQMNEFPFMAGIRTQHSPFVFCGGTIISVFHVLTAAHCTDPRRYEQLAVMVGDHNIYDFKDTKHAVMHNVKKVVQHDLYDKKGEVEYDIALLVTEKISFNNFVEPACFPNEKINLEKQRVKVIGWGKLSSKGPYSEVLRKVNLDVISLETCDDYFNGIDTKNPSQICTLTPHADSCQGDSGGPLVWRDPATNRYTLVGIVSFGDMCGKEDAPAVSTDVYFHREWIRQKNGRYPTKGEDLLQNII</sequence>
<dbReference type="PROSITE" id="PS00134">
    <property type="entry name" value="TRYPSIN_HIS"/>
    <property type="match status" value="1"/>
</dbReference>
<dbReference type="FunFam" id="2.40.10.10:FF:000015">
    <property type="entry name" value="Atrial natriuretic peptide-converting enzyme"/>
    <property type="match status" value="1"/>
</dbReference>
<evidence type="ECO:0000256" key="7">
    <source>
        <dbReference type="RuleBase" id="RU363034"/>
    </source>
</evidence>
<dbReference type="GO" id="GO:0004252">
    <property type="term" value="F:serine-type endopeptidase activity"/>
    <property type="evidence" value="ECO:0007669"/>
    <property type="project" value="InterPro"/>
</dbReference>
<dbReference type="EMBL" id="MN208384">
    <property type="protein sequence ID" value="QHB21573.1"/>
    <property type="molecule type" value="mRNA"/>
</dbReference>
<name>A0A6B9L943_PLARH</name>
<dbReference type="PANTHER" id="PTHR24252:SF7">
    <property type="entry name" value="HYALIN"/>
    <property type="match status" value="1"/>
</dbReference>
<dbReference type="SUPFAM" id="SSF50494">
    <property type="entry name" value="Trypsin-like serine proteases"/>
    <property type="match status" value="1"/>
</dbReference>
<feature type="signal peptide" evidence="8">
    <location>
        <begin position="1"/>
        <end position="22"/>
    </location>
</feature>
<dbReference type="PROSITE" id="PS00135">
    <property type="entry name" value="TRYPSIN_SER"/>
    <property type="match status" value="1"/>
</dbReference>
<feature type="chain" id="PRO_5025480772" evidence="8">
    <location>
        <begin position="23"/>
        <end position="302"/>
    </location>
</feature>
<evidence type="ECO:0000256" key="8">
    <source>
        <dbReference type="SAM" id="SignalP"/>
    </source>
</evidence>
<dbReference type="PANTHER" id="PTHR24252">
    <property type="entry name" value="ACROSIN-RELATED"/>
    <property type="match status" value="1"/>
</dbReference>
<organism evidence="10">
    <name type="scientific">Platymeris rhadamanthus</name>
    <name type="common">Red spot assassin bug</name>
    <dbReference type="NCBI Taxonomy" id="1134088"/>
    <lineage>
        <taxon>Eukaryota</taxon>
        <taxon>Metazoa</taxon>
        <taxon>Ecdysozoa</taxon>
        <taxon>Arthropoda</taxon>
        <taxon>Hexapoda</taxon>
        <taxon>Insecta</taxon>
        <taxon>Pterygota</taxon>
        <taxon>Neoptera</taxon>
        <taxon>Paraneoptera</taxon>
        <taxon>Hemiptera</taxon>
        <taxon>Heteroptera</taxon>
        <taxon>Panheteroptera</taxon>
        <taxon>Cimicomorpha</taxon>
        <taxon>Reduviidae</taxon>
        <taxon>Platymeris</taxon>
    </lineage>
</organism>
<keyword evidence="2" id="KW-0964">Secreted</keyword>
<dbReference type="Gene3D" id="2.40.10.10">
    <property type="entry name" value="Trypsin-like serine proteases"/>
    <property type="match status" value="1"/>
</dbReference>
<dbReference type="GO" id="GO:0006508">
    <property type="term" value="P:proteolysis"/>
    <property type="evidence" value="ECO:0007669"/>
    <property type="project" value="UniProtKB-KW"/>
</dbReference>
<dbReference type="InterPro" id="IPR001254">
    <property type="entry name" value="Trypsin_dom"/>
</dbReference>
<dbReference type="PRINTS" id="PR00722">
    <property type="entry name" value="CHYMOTRYPSIN"/>
</dbReference>
<proteinExistence type="evidence at transcript level"/>
<protein>
    <submittedName>
        <fullName evidence="10">Venom S1 protease 29</fullName>
    </submittedName>
</protein>